<feature type="signal peptide" evidence="5">
    <location>
        <begin position="1"/>
        <end position="27"/>
    </location>
</feature>
<sequence>MASLSISLSILVLLAVAQFLISCVCEAAPRKLVLLPNPPLAGLSYHNGPLLTGPSPLHLYFLWYGSFSPAQKQILSDFASSVSPSSSIPSPSVSSWWSTAASYTDSSHSHVSSTIALSAQTSVTPSRSIVLTRESIASLLLHTLESGELPIDERGIYFVLTGEEVAVEGMCVSACGFHDHLQVNNTTSKQNVQEGKAHDNEDLHLQVKIGASNKKASNVVFAWVGNSQRQCPGQCAWPFALPEYGPQGAAPLVPPNGDVGMDGMVINLATLLVGAATNPRGAGYFQGPSTEPLEAASACTGIFGSGAYPGFPGILRTDHHSGASFNVHGTNGRMFLLPSIWNPASQTCSPPS</sequence>
<comment type="subcellular location">
    <subcellularLocation>
        <location evidence="1">Secreted</location>
    </subcellularLocation>
</comment>
<dbReference type="AlphaFoldDB" id="A0A9D4UFU8"/>
<feature type="chain" id="PRO_5038953186" description="Protein EXORDIUM-like 2" evidence="5">
    <location>
        <begin position="28"/>
        <end position="352"/>
    </location>
</feature>
<organism evidence="6 7">
    <name type="scientific">Adiantum capillus-veneris</name>
    <name type="common">Maidenhair fern</name>
    <dbReference type="NCBI Taxonomy" id="13818"/>
    <lineage>
        <taxon>Eukaryota</taxon>
        <taxon>Viridiplantae</taxon>
        <taxon>Streptophyta</taxon>
        <taxon>Embryophyta</taxon>
        <taxon>Tracheophyta</taxon>
        <taxon>Polypodiopsida</taxon>
        <taxon>Polypodiidae</taxon>
        <taxon>Polypodiales</taxon>
        <taxon>Pteridineae</taxon>
        <taxon>Pteridaceae</taxon>
        <taxon>Vittarioideae</taxon>
        <taxon>Adiantum</taxon>
    </lineage>
</organism>
<evidence type="ECO:0008006" key="8">
    <source>
        <dbReference type="Google" id="ProtNLM"/>
    </source>
</evidence>
<dbReference type="Pfam" id="PF04674">
    <property type="entry name" value="Phi_1"/>
    <property type="match status" value="2"/>
</dbReference>
<evidence type="ECO:0000313" key="6">
    <source>
        <dbReference type="EMBL" id="KAI5066708.1"/>
    </source>
</evidence>
<evidence type="ECO:0000256" key="3">
    <source>
        <dbReference type="ARBA" id="ARBA00022729"/>
    </source>
</evidence>
<dbReference type="PANTHER" id="PTHR31279">
    <property type="entry name" value="PROTEIN EXORDIUM-LIKE 5"/>
    <property type="match status" value="1"/>
</dbReference>
<dbReference type="EMBL" id="JABFUD020000018">
    <property type="protein sequence ID" value="KAI5066708.1"/>
    <property type="molecule type" value="Genomic_DNA"/>
</dbReference>
<comment type="caution">
    <text evidence="6">The sequence shown here is derived from an EMBL/GenBank/DDBJ whole genome shotgun (WGS) entry which is preliminary data.</text>
</comment>
<dbReference type="PANTHER" id="PTHR31279:SF58">
    <property type="entry name" value="PROTEIN EXORDIUM-LIKE 2"/>
    <property type="match status" value="1"/>
</dbReference>
<evidence type="ECO:0000256" key="4">
    <source>
        <dbReference type="ARBA" id="ARBA00023591"/>
    </source>
</evidence>
<keyword evidence="3 5" id="KW-0732">Signal</keyword>
<keyword evidence="7" id="KW-1185">Reference proteome</keyword>
<gene>
    <name evidence="6" type="ORF">GOP47_0019332</name>
</gene>
<comment type="similarity">
    <text evidence="4">Belongs to the EXORDIUM family.</text>
</comment>
<keyword evidence="2" id="KW-0964">Secreted</keyword>
<protein>
    <recommendedName>
        <fullName evidence="8">Protein EXORDIUM-like 2</fullName>
    </recommendedName>
</protein>
<dbReference type="Proteomes" id="UP000886520">
    <property type="component" value="Chromosome 18"/>
</dbReference>
<evidence type="ECO:0000313" key="7">
    <source>
        <dbReference type="Proteomes" id="UP000886520"/>
    </source>
</evidence>
<evidence type="ECO:0000256" key="2">
    <source>
        <dbReference type="ARBA" id="ARBA00022525"/>
    </source>
</evidence>
<dbReference type="GO" id="GO:0005576">
    <property type="term" value="C:extracellular region"/>
    <property type="evidence" value="ECO:0007669"/>
    <property type="project" value="UniProtKB-SubCell"/>
</dbReference>
<name>A0A9D4UFU8_ADICA</name>
<accession>A0A9D4UFU8</accession>
<dbReference type="InterPro" id="IPR006766">
    <property type="entry name" value="EXORDIUM-like"/>
</dbReference>
<reference evidence="6" key="1">
    <citation type="submission" date="2021-01" db="EMBL/GenBank/DDBJ databases">
        <title>Adiantum capillus-veneris genome.</title>
        <authorList>
            <person name="Fang Y."/>
            <person name="Liao Q."/>
        </authorList>
    </citation>
    <scope>NUCLEOTIDE SEQUENCE</scope>
    <source>
        <strain evidence="6">H3</strain>
        <tissue evidence="6">Leaf</tissue>
    </source>
</reference>
<evidence type="ECO:0000256" key="5">
    <source>
        <dbReference type="SAM" id="SignalP"/>
    </source>
</evidence>
<proteinExistence type="inferred from homology"/>
<evidence type="ECO:0000256" key="1">
    <source>
        <dbReference type="ARBA" id="ARBA00004613"/>
    </source>
</evidence>
<dbReference type="OrthoDB" id="2016249at2759"/>